<evidence type="ECO:0000313" key="2">
    <source>
        <dbReference type="EMBL" id="QKX50133.1"/>
    </source>
</evidence>
<dbReference type="AlphaFoldDB" id="A0A7H8QA65"/>
<dbReference type="Proteomes" id="UP000509222">
    <property type="component" value="Chromosome"/>
</dbReference>
<sequence>MKLKLLLFLLISAVVISGCGTEKMSEPTTLLNQDKQEVAFPQEKPVLFFFITTYT</sequence>
<feature type="signal peptide" evidence="1">
    <location>
        <begin position="1"/>
        <end position="17"/>
    </location>
</feature>
<accession>A0A7H8QA65</accession>
<organism evidence="2 3">
    <name type="scientific">Planococcus glaciei</name>
    <dbReference type="NCBI Taxonomy" id="459472"/>
    <lineage>
        <taxon>Bacteria</taxon>
        <taxon>Bacillati</taxon>
        <taxon>Bacillota</taxon>
        <taxon>Bacilli</taxon>
        <taxon>Bacillales</taxon>
        <taxon>Caryophanaceae</taxon>
        <taxon>Planococcus</taxon>
    </lineage>
</organism>
<reference evidence="3" key="1">
    <citation type="submission" date="2020-06" db="EMBL/GenBank/DDBJ databases">
        <title>Isolation of Planomicrobium glaciei.</title>
        <authorList>
            <person name="Malisova L."/>
            <person name="Safrankova R."/>
            <person name="Jakubu V."/>
            <person name="Spanelova P."/>
        </authorList>
    </citation>
    <scope>NUCLEOTIDE SEQUENCE [LARGE SCALE GENOMIC DNA]</scope>
    <source>
        <strain evidence="3">NRL-ATB46093</strain>
    </source>
</reference>
<dbReference type="PROSITE" id="PS51257">
    <property type="entry name" value="PROKAR_LIPOPROTEIN"/>
    <property type="match status" value="1"/>
</dbReference>
<proteinExistence type="predicted"/>
<evidence type="ECO:0000256" key="1">
    <source>
        <dbReference type="SAM" id="SignalP"/>
    </source>
</evidence>
<keyword evidence="3" id="KW-1185">Reference proteome</keyword>
<gene>
    <name evidence="2" type="ORF">HF394_05750</name>
</gene>
<name>A0A7H8QA65_9BACL</name>
<feature type="chain" id="PRO_5039699511" evidence="1">
    <location>
        <begin position="18"/>
        <end position="55"/>
    </location>
</feature>
<dbReference type="EMBL" id="CP051177">
    <property type="protein sequence ID" value="QKX50133.1"/>
    <property type="molecule type" value="Genomic_DNA"/>
</dbReference>
<dbReference type="RefSeq" id="WP_176294229.1">
    <property type="nucleotide sequence ID" value="NZ_CP051177.1"/>
</dbReference>
<protein>
    <submittedName>
        <fullName evidence="2">Uncharacterized protein</fullName>
    </submittedName>
</protein>
<evidence type="ECO:0000313" key="3">
    <source>
        <dbReference type="Proteomes" id="UP000509222"/>
    </source>
</evidence>
<keyword evidence="1" id="KW-0732">Signal</keyword>